<dbReference type="Gene3D" id="3.40.50.2300">
    <property type="match status" value="1"/>
</dbReference>
<evidence type="ECO:0000256" key="2">
    <source>
        <dbReference type="PROSITE-ProRule" id="PRU00169"/>
    </source>
</evidence>
<dbReference type="PANTHER" id="PTHR44591">
    <property type="entry name" value="STRESS RESPONSE REGULATOR PROTEIN 1"/>
    <property type="match status" value="1"/>
</dbReference>
<keyword evidence="5" id="KW-1185">Reference proteome</keyword>
<evidence type="ECO:0000259" key="3">
    <source>
        <dbReference type="PROSITE" id="PS50110"/>
    </source>
</evidence>
<protein>
    <submittedName>
        <fullName evidence="4">Response regulator</fullName>
    </submittedName>
</protein>
<dbReference type="InterPro" id="IPR050595">
    <property type="entry name" value="Bact_response_regulator"/>
</dbReference>
<dbReference type="Proteomes" id="UP000526501">
    <property type="component" value="Unassembled WGS sequence"/>
</dbReference>
<evidence type="ECO:0000313" key="4">
    <source>
        <dbReference type="EMBL" id="MBC2605471.1"/>
    </source>
</evidence>
<keyword evidence="1 2" id="KW-0597">Phosphoprotein</keyword>
<dbReference type="RefSeq" id="WP_185659346.1">
    <property type="nucleotide sequence ID" value="NZ_CAWPOO010000006.1"/>
</dbReference>
<dbReference type="Pfam" id="PF00072">
    <property type="entry name" value="Response_reg"/>
    <property type="match status" value="1"/>
</dbReference>
<comment type="caution">
    <text evidence="4">The sequence shown here is derived from an EMBL/GenBank/DDBJ whole genome shotgun (WGS) entry which is preliminary data.</text>
</comment>
<dbReference type="SUPFAM" id="SSF52172">
    <property type="entry name" value="CheY-like"/>
    <property type="match status" value="1"/>
</dbReference>
<dbReference type="PANTHER" id="PTHR44591:SF3">
    <property type="entry name" value="RESPONSE REGULATORY DOMAIN-CONTAINING PROTEIN"/>
    <property type="match status" value="1"/>
</dbReference>
<evidence type="ECO:0000256" key="1">
    <source>
        <dbReference type="ARBA" id="ARBA00022553"/>
    </source>
</evidence>
<accession>A0A7X1B4H7</accession>
<dbReference type="EMBL" id="JACHVC010000006">
    <property type="protein sequence ID" value="MBC2605471.1"/>
    <property type="molecule type" value="Genomic_DNA"/>
</dbReference>
<sequence>MGIANQAKRILLIDDEPSTLLTYSFALRRFGYEVTTEIVARRGLQSAREGDFDLVIVDYRMPELLGNEIIKTLRIEHNPVPILLISASKSPLVNMPSKYKEKVAFRLKPMVPSTLKEAVESLIGTASESLDTAS</sequence>
<evidence type="ECO:0000313" key="5">
    <source>
        <dbReference type="Proteomes" id="UP000526501"/>
    </source>
</evidence>
<dbReference type="AlphaFoldDB" id="A0A7X1B4H7"/>
<dbReference type="InterPro" id="IPR001789">
    <property type="entry name" value="Sig_transdc_resp-reg_receiver"/>
</dbReference>
<dbReference type="InterPro" id="IPR011006">
    <property type="entry name" value="CheY-like_superfamily"/>
</dbReference>
<dbReference type="GO" id="GO:0000160">
    <property type="term" value="P:phosphorelay signal transduction system"/>
    <property type="evidence" value="ECO:0007669"/>
    <property type="project" value="InterPro"/>
</dbReference>
<organism evidence="4 5">
    <name type="scientific">Pelagicoccus albus</name>
    <dbReference type="NCBI Taxonomy" id="415222"/>
    <lineage>
        <taxon>Bacteria</taxon>
        <taxon>Pseudomonadati</taxon>
        <taxon>Verrucomicrobiota</taxon>
        <taxon>Opitutia</taxon>
        <taxon>Puniceicoccales</taxon>
        <taxon>Pelagicoccaceae</taxon>
        <taxon>Pelagicoccus</taxon>
    </lineage>
</organism>
<dbReference type="PROSITE" id="PS50110">
    <property type="entry name" value="RESPONSE_REGULATORY"/>
    <property type="match status" value="1"/>
</dbReference>
<dbReference type="SMART" id="SM00448">
    <property type="entry name" value="REC"/>
    <property type="match status" value="1"/>
</dbReference>
<name>A0A7X1B4H7_9BACT</name>
<gene>
    <name evidence="4" type="ORF">H5P27_05390</name>
</gene>
<feature type="domain" description="Response regulatory" evidence="3">
    <location>
        <begin position="9"/>
        <end position="123"/>
    </location>
</feature>
<proteinExistence type="predicted"/>
<feature type="modified residue" description="4-aspartylphosphate" evidence="2">
    <location>
        <position position="58"/>
    </location>
</feature>
<reference evidence="4 5" key="1">
    <citation type="submission" date="2020-07" db="EMBL/GenBank/DDBJ databases">
        <authorList>
            <person name="Feng X."/>
        </authorList>
    </citation>
    <scope>NUCLEOTIDE SEQUENCE [LARGE SCALE GENOMIC DNA]</scope>
    <source>
        <strain evidence="4 5">JCM23202</strain>
    </source>
</reference>